<evidence type="ECO:0000313" key="2">
    <source>
        <dbReference type="EMBL" id="CCO07275.1"/>
    </source>
</evidence>
<feature type="coiled-coil region" evidence="1">
    <location>
        <begin position="2"/>
        <end position="63"/>
    </location>
</feature>
<proteinExistence type="predicted"/>
<name>K8DXJ7_9FIRM</name>
<dbReference type="RefSeq" id="WP_008410097.1">
    <property type="nucleotide sequence ID" value="NZ_CAOS01000003.1"/>
</dbReference>
<evidence type="ECO:0000256" key="1">
    <source>
        <dbReference type="SAM" id="Coils"/>
    </source>
</evidence>
<keyword evidence="1" id="KW-0175">Coiled coil</keyword>
<accession>K8DXJ7</accession>
<comment type="caution">
    <text evidence="2">The sequence shown here is derived from an EMBL/GenBank/DDBJ whole genome shotgun (WGS) entry which is preliminary data.</text>
</comment>
<sequence>MWQETEELKQLCQKEIQSLRRQIAAARGSFFPRWDAKATIQKAEEKIEKIQQLLVKLDNLTEQVIPVINDIKEIIGVKQR</sequence>
<reference evidence="2 3" key="1">
    <citation type="journal article" date="2013" name="Genome Announc.">
        <title>Genome Sequence of the Sulfate-Reducing Bacterium Desulfotomaculum hydrothermale Lam5(T).</title>
        <authorList>
            <person name="Amin O."/>
            <person name="Fardeau M.L."/>
            <person name="Valette O."/>
            <person name="Hirschler-Rea A."/>
            <person name="Barbe V."/>
            <person name="Medigue C."/>
            <person name="Vacherie B."/>
            <person name="Ollivier B."/>
            <person name="Bertin P.N."/>
            <person name="Dolla A."/>
        </authorList>
    </citation>
    <scope>NUCLEOTIDE SEQUENCE [LARGE SCALE GENOMIC DNA]</scope>
    <source>
        <strain evidence="3">Lam5 / DSM 18033</strain>
    </source>
</reference>
<evidence type="ECO:0000313" key="3">
    <source>
        <dbReference type="Proteomes" id="UP000009315"/>
    </source>
</evidence>
<dbReference type="Proteomes" id="UP000009315">
    <property type="component" value="Unassembled WGS sequence"/>
</dbReference>
<dbReference type="AlphaFoldDB" id="K8DXJ7"/>
<organism evidence="2 3">
    <name type="scientific">Desulforamulus hydrothermalis Lam5 = DSM 18033</name>
    <dbReference type="NCBI Taxonomy" id="1121428"/>
    <lineage>
        <taxon>Bacteria</taxon>
        <taxon>Bacillati</taxon>
        <taxon>Bacillota</taxon>
        <taxon>Clostridia</taxon>
        <taxon>Eubacteriales</taxon>
        <taxon>Peptococcaceae</taxon>
        <taxon>Desulforamulus</taxon>
    </lineage>
</organism>
<dbReference type="SUPFAM" id="SSF58113">
    <property type="entry name" value="Apolipoprotein A-I"/>
    <property type="match status" value="1"/>
</dbReference>
<protein>
    <submittedName>
        <fullName evidence="2">Uncharacterized protein</fullName>
    </submittedName>
</protein>
<keyword evidence="3" id="KW-1185">Reference proteome</keyword>
<dbReference type="EMBL" id="CAOS01000003">
    <property type="protein sequence ID" value="CCO07275.1"/>
    <property type="molecule type" value="Genomic_DNA"/>
</dbReference>
<dbReference type="OrthoDB" id="1787365at2"/>
<gene>
    <name evidence="2" type="ORF">DESHY_110219</name>
</gene>